<sequence length="53" mass="6091">MCSGDMTLIKMGGFKCHMNNIYRWSLMLYNGKGTNWTLLCQMPKPPQMSSMLT</sequence>
<dbReference type="AlphaFoldDB" id="A0A0E9XPY1"/>
<dbReference type="EMBL" id="GBXM01004677">
    <property type="protein sequence ID" value="JAI03901.1"/>
    <property type="molecule type" value="Transcribed_RNA"/>
</dbReference>
<name>A0A0E9XPY1_ANGAN</name>
<accession>A0A0E9XPY1</accession>
<protein>
    <submittedName>
        <fullName evidence="1">Uncharacterized protein</fullName>
    </submittedName>
</protein>
<evidence type="ECO:0000313" key="1">
    <source>
        <dbReference type="EMBL" id="JAI03901.1"/>
    </source>
</evidence>
<organism evidence="1">
    <name type="scientific">Anguilla anguilla</name>
    <name type="common">European freshwater eel</name>
    <name type="synonym">Muraena anguilla</name>
    <dbReference type="NCBI Taxonomy" id="7936"/>
    <lineage>
        <taxon>Eukaryota</taxon>
        <taxon>Metazoa</taxon>
        <taxon>Chordata</taxon>
        <taxon>Craniata</taxon>
        <taxon>Vertebrata</taxon>
        <taxon>Euteleostomi</taxon>
        <taxon>Actinopterygii</taxon>
        <taxon>Neopterygii</taxon>
        <taxon>Teleostei</taxon>
        <taxon>Anguilliformes</taxon>
        <taxon>Anguillidae</taxon>
        <taxon>Anguilla</taxon>
    </lineage>
</organism>
<reference evidence="1" key="2">
    <citation type="journal article" date="2015" name="Fish Shellfish Immunol.">
        <title>Early steps in the European eel (Anguilla anguilla)-Vibrio vulnificus interaction in the gills: Role of the RtxA13 toxin.</title>
        <authorList>
            <person name="Callol A."/>
            <person name="Pajuelo D."/>
            <person name="Ebbesson L."/>
            <person name="Teles M."/>
            <person name="MacKenzie S."/>
            <person name="Amaro C."/>
        </authorList>
    </citation>
    <scope>NUCLEOTIDE SEQUENCE</scope>
</reference>
<reference evidence="1" key="1">
    <citation type="submission" date="2014-11" db="EMBL/GenBank/DDBJ databases">
        <authorList>
            <person name="Amaro Gonzalez C."/>
        </authorList>
    </citation>
    <scope>NUCLEOTIDE SEQUENCE</scope>
</reference>
<proteinExistence type="predicted"/>